<accession>A0A833ULM0</accession>
<keyword evidence="1" id="KW-0812">Transmembrane</keyword>
<evidence type="ECO:0000313" key="2">
    <source>
        <dbReference type="EMBL" id="KAF1036930.1"/>
    </source>
</evidence>
<dbReference type="RefSeq" id="WP_278647166.1">
    <property type="nucleotide sequence ID" value="NZ_WNDV01000010.1"/>
</dbReference>
<gene>
    <name evidence="2" type="ORF">GAK33_03414</name>
</gene>
<keyword evidence="1" id="KW-0472">Membrane</keyword>
<reference evidence="3" key="1">
    <citation type="journal article" date="2020" name="MBio">
        <title>Horizontal gene transfer to a defensive symbiont with a reduced genome amongst a multipartite beetle microbiome.</title>
        <authorList>
            <person name="Waterworth S.C."/>
            <person name="Florez L.V."/>
            <person name="Rees E.R."/>
            <person name="Hertweck C."/>
            <person name="Kaltenpoth M."/>
            <person name="Kwan J.C."/>
        </authorList>
    </citation>
    <scope>NUCLEOTIDE SEQUENCE [LARGE SCALE GENOMIC DNA]</scope>
</reference>
<proteinExistence type="predicted"/>
<keyword evidence="1" id="KW-1133">Transmembrane helix</keyword>
<feature type="transmembrane region" description="Helical" evidence="1">
    <location>
        <begin position="70"/>
        <end position="92"/>
    </location>
</feature>
<evidence type="ECO:0000313" key="3">
    <source>
        <dbReference type="Proteomes" id="UP000467522"/>
    </source>
</evidence>
<organism evidence="2 3">
    <name type="scientific">Burkholderia lata (strain ATCC 17760 / DSM 23089 / LMG 22485 / NCIMB 9086 / R18194 / 383)</name>
    <dbReference type="NCBI Taxonomy" id="482957"/>
    <lineage>
        <taxon>Bacteria</taxon>
        <taxon>Pseudomonadati</taxon>
        <taxon>Pseudomonadota</taxon>
        <taxon>Betaproteobacteria</taxon>
        <taxon>Burkholderiales</taxon>
        <taxon>Burkholderiaceae</taxon>
        <taxon>Burkholderia</taxon>
        <taxon>Burkholderia cepacia complex</taxon>
    </lineage>
</organism>
<feature type="transmembrane region" description="Helical" evidence="1">
    <location>
        <begin position="7"/>
        <end position="28"/>
    </location>
</feature>
<comment type="caution">
    <text evidence="2">The sequence shown here is derived from an EMBL/GenBank/DDBJ whole genome shotgun (WGS) entry which is preliminary data.</text>
</comment>
<protein>
    <submittedName>
        <fullName evidence="2">Uncharacterized protein</fullName>
    </submittedName>
</protein>
<dbReference type="AlphaFoldDB" id="A0A833ULM0"/>
<dbReference type="Proteomes" id="UP000467522">
    <property type="component" value="Unassembled WGS sequence"/>
</dbReference>
<sequence length="134" mass="13834">MSFVRNALAIVMFTIAGMCVITAQMMAFMKLGHAGAMLVFVAVLIGLSAVLLAVGAFAGAFRPRARGAGIALLVATAITAFGMIGWVTLLLAPGIVDVLQQQGVDVNARMFRFAPGVAVTGLSALVGVWLARRG</sequence>
<name>A0A833ULM0_BURL3</name>
<feature type="transmembrane region" description="Helical" evidence="1">
    <location>
        <begin position="34"/>
        <end position="58"/>
    </location>
</feature>
<dbReference type="EMBL" id="WNDV01000010">
    <property type="protein sequence ID" value="KAF1036930.1"/>
    <property type="molecule type" value="Genomic_DNA"/>
</dbReference>
<feature type="transmembrane region" description="Helical" evidence="1">
    <location>
        <begin position="112"/>
        <end position="131"/>
    </location>
</feature>
<evidence type="ECO:0000256" key="1">
    <source>
        <dbReference type="SAM" id="Phobius"/>
    </source>
</evidence>